<dbReference type="AlphaFoldDB" id="A0AAI9EF00"/>
<proteinExistence type="inferred from homology"/>
<dbReference type="InterPro" id="IPR002347">
    <property type="entry name" value="SDR_fam"/>
</dbReference>
<keyword evidence="2" id="KW-0521">NADP</keyword>
<keyword evidence="5" id="KW-1185">Reference proteome</keyword>
<dbReference type="EMBL" id="CAVMBE010000098">
    <property type="protein sequence ID" value="CAK4033938.1"/>
    <property type="molecule type" value="Genomic_DNA"/>
</dbReference>
<dbReference type="Gene3D" id="3.40.50.720">
    <property type="entry name" value="NAD(P)-binding Rossmann-like Domain"/>
    <property type="match status" value="1"/>
</dbReference>
<comment type="caution">
    <text evidence="4">The sequence shown here is derived from an EMBL/GenBank/DDBJ whole genome shotgun (WGS) entry which is preliminary data.</text>
</comment>
<dbReference type="GO" id="GO:0016491">
    <property type="term" value="F:oxidoreductase activity"/>
    <property type="evidence" value="ECO:0007669"/>
    <property type="project" value="UniProtKB-KW"/>
</dbReference>
<evidence type="ECO:0000313" key="5">
    <source>
        <dbReference type="Proteomes" id="UP001296104"/>
    </source>
</evidence>
<dbReference type="InterPro" id="IPR036291">
    <property type="entry name" value="NAD(P)-bd_dom_sf"/>
</dbReference>
<sequence length="319" mass="35230">MSYKDSFFSCFFVPKPTLTEKNLPDQTGCVTIITGGYAGVGKELARILYQKNATVYVAGRSKEKAQNAVEEIKSSAPTSDGRLEFLHIDLADLSTIKPAVEAFLQKEQKLNVLVNNAGVMFPPAGQVTTQGHELQMGTNVLGHYLFTQLLTPLLDKTASTAPPNSVRVCWAASLATFISPKNGITWSDETNTPKTLSDPLQNYAQSKTGNIFLAQSYQSQHPNLVSLAFNPGNLHSELGRHQEGSMFVRLGKAILCHPTIYGAHTELWAGWSEEAGQHGGESRYVAPWGRWGLLRSDILGSDAKRKLWEWCERETREFL</sequence>
<evidence type="ECO:0000256" key="2">
    <source>
        <dbReference type="ARBA" id="ARBA00022857"/>
    </source>
</evidence>
<dbReference type="PANTHER" id="PTHR24320">
    <property type="entry name" value="RETINOL DEHYDROGENASE"/>
    <property type="match status" value="1"/>
</dbReference>
<dbReference type="SUPFAM" id="SSF51735">
    <property type="entry name" value="NAD(P)-binding Rossmann-fold domains"/>
    <property type="match status" value="1"/>
</dbReference>
<dbReference type="PRINTS" id="PR00081">
    <property type="entry name" value="GDHRDH"/>
</dbReference>
<dbReference type="PANTHER" id="PTHR24320:SF236">
    <property type="entry name" value="SHORT-CHAIN DEHYDROGENASE-RELATED"/>
    <property type="match status" value="1"/>
</dbReference>
<reference evidence="4" key="1">
    <citation type="submission" date="2023-11" db="EMBL/GenBank/DDBJ databases">
        <authorList>
            <person name="Alioto T."/>
            <person name="Alioto T."/>
            <person name="Gomez Garrido J."/>
        </authorList>
    </citation>
    <scope>NUCLEOTIDE SEQUENCE</scope>
</reference>
<evidence type="ECO:0008006" key="6">
    <source>
        <dbReference type="Google" id="ProtNLM"/>
    </source>
</evidence>
<evidence type="ECO:0000313" key="4">
    <source>
        <dbReference type="EMBL" id="CAK4033938.1"/>
    </source>
</evidence>
<accession>A0AAI9EF00</accession>
<name>A0AAI9EF00_9PEZI</name>
<organism evidence="4 5">
    <name type="scientific">Lecanosticta acicola</name>
    <dbReference type="NCBI Taxonomy" id="111012"/>
    <lineage>
        <taxon>Eukaryota</taxon>
        <taxon>Fungi</taxon>
        <taxon>Dikarya</taxon>
        <taxon>Ascomycota</taxon>
        <taxon>Pezizomycotina</taxon>
        <taxon>Dothideomycetes</taxon>
        <taxon>Dothideomycetidae</taxon>
        <taxon>Mycosphaerellales</taxon>
        <taxon>Mycosphaerellaceae</taxon>
        <taxon>Lecanosticta</taxon>
    </lineage>
</organism>
<dbReference type="Proteomes" id="UP001296104">
    <property type="component" value="Unassembled WGS sequence"/>
</dbReference>
<comment type="similarity">
    <text evidence="1">Belongs to the short-chain dehydrogenases/reductases (SDR) family.</text>
</comment>
<protein>
    <recommendedName>
        <fullName evidence="6">Short-chain dehydrogenase</fullName>
    </recommendedName>
</protein>
<keyword evidence="3" id="KW-0560">Oxidoreductase</keyword>
<evidence type="ECO:0000256" key="1">
    <source>
        <dbReference type="ARBA" id="ARBA00006484"/>
    </source>
</evidence>
<dbReference type="Pfam" id="PF00106">
    <property type="entry name" value="adh_short"/>
    <property type="match status" value="1"/>
</dbReference>
<evidence type="ECO:0000256" key="3">
    <source>
        <dbReference type="ARBA" id="ARBA00023002"/>
    </source>
</evidence>
<gene>
    <name evidence="4" type="ORF">LECACI_7A009096</name>
</gene>